<protein>
    <submittedName>
        <fullName evidence="2">Transcriptional regulator</fullName>
    </submittedName>
</protein>
<comment type="caution">
    <text evidence="2">The sequence shown here is derived from an EMBL/GenBank/DDBJ whole genome shotgun (WGS) entry which is preliminary data.</text>
</comment>
<sequence length="122" mass="13473">MKTHKPDSHSVESDKVDVPLPLPVERAIRKLGSDIALARRRRRISQASLAERMGASVSTVRRMEKGDVRVPIHFFARALHVFGEIQALAGLLDTARDDIGLTLMDENLPLRVRSKPGKSGAL</sequence>
<dbReference type="InterPro" id="IPR010982">
    <property type="entry name" value="Lambda_DNA-bd_dom_sf"/>
</dbReference>
<dbReference type="Proteomes" id="UP000288843">
    <property type="component" value="Unassembled WGS sequence"/>
</dbReference>
<dbReference type="EMBL" id="QKOX01000008">
    <property type="protein sequence ID" value="RWT23349.1"/>
    <property type="molecule type" value="Genomic_DNA"/>
</dbReference>
<reference evidence="2 3" key="1">
    <citation type="submission" date="2018-06" db="EMBL/GenBank/DDBJ databases">
        <title>Carbapenemase-producing Enterobacteriaceae present in wastewater treatment plant effluent and nearby surface waters in the US.</title>
        <authorList>
            <person name="Mathys D.A."/>
            <person name="Mollenkopf D.F."/>
            <person name="Feicht S.M."/>
            <person name="Adams R.J."/>
            <person name="Albers A.L."/>
            <person name="Stuever D.M."/>
            <person name="Daniels J.B."/>
            <person name="Wittum T.E."/>
        </authorList>
    </citation>
    <scope>NUCLEOTIDE SEQUENCE [LARGE SCALE GENOMIC DNA]</scope>
    <source>
        <strain evidence="2 3">GEO_47_Down_B</strain>
    </source>
</reference>
<dbReference type="RefSeq" id="WP_128319654.1">
    <property type="nucleotide sequence ID" value="NZ_QKOX01000008.1"/>
</dbReference>
<dbReference type="AlphaFoldDB" id="A0A443VPA4"/>
<accession>A0A443VPA4</accession>
<dbReference type="SMART" id="SM00530">
    <property type="entry name" value="HTH_XRE"/>
    <property type="match status" value="1"/>
</dbReference>
<dbReference type="PROSITE" id="PS50943">
    <property type="entry name" value="HTH_CROC1"/>
    <property type="match status" value="1"/>
</dbReference>
<gene>
    <name evidence="2" type="ORF">DN603_09630</name>
</gene>
<proteinExistence type="predicted"/>
<feature type="domain" description="HTH cro/C1-type" evidence="1">
    <location>
        <begin position="35"/>
        <end position="88"/>
    </location>
</feature>
<dbReference type="SUPFAM" id="SSF47413">
    <property type="entry name" value="lambda repressor-like DNA-binding domains"/>
    <property type="match status" value="1"/>
</dbReference>
<organism evidence="2 3">
    <name type="scientific">Raoultella planticola</name>
    <name type="common">Klebsiella planticola</name>
    <dbReference type="NCBI Taxonomy" id="575"/>
    <lineage>
        <taxon>Bacteria</taxon>
        <taxon>Pseudomonadati</taxon>
        <taxon>Pseudomonadota</taxon>
        <taxon>Gammaproteobacteria</taxon>
        <taxon>Enterobacterales</taxon>
        <taxon>Enterobacteriaceae</taxon>
        <taxon>Klebsiella/Raoultella group</taxon>
        <taxon>Raoultella</taxon>
    </lineage>
</organism>
<dbReference type="GO" id="GO:0003677">
    <property type="term" value="F:DNA binding"/>
    <property type="evidence" value="ECO:0007669"/>
    <property type="project" value="InterPro"/>
</dbReference>
<dbReference type="Pfam" id="PF13560">
    <property type="entry name" value="HTH_31"/>
    <property type="match status" value="1"/>
</dbReference>
<dbReference type="InterPro" id="IPR001387">
    <property type="entry name" value="Cro/C1-type_HTH"/>
</dbReference>
<evidence type="ECO:0000313" key="2">
    <source>
        <dbReference type="EMBL" id="RWT23349.1"/>
    </source>
</evidence>
<dbReference type="Gene3D" id="1.10.260.40">
    <property type="entry name" value="lambda repressor-like DNA-binding domains"/>
    <property type="match status" value="1"/>
</dbReference>
<evidence type="ECO:0000259" key="1">
    <source>
        <dbReference type="PROSITE" id="PS50943"/>
    </source>
</evidence>
<name>A0A443VPA4_RAOPL</name>
<dbReference type="CDD" id="cd00093">
    <property type="entry name" value="HTH_XRE"/>
    <property type="match status" value="1"/>
</dbReference>
<evidence type="ECO:0000313" key="3">
    <source>
        <dbReference type="Proteomes" id="UP000288843"/>
    </source>
</evidence>